<keyword evidence="3" id="KW-0560">Oxidoreductase</keyword>
<feature type="active site" description="Proton donor" evidence="4">
    <location>
        <position position="62"/>
    </location>
</feature>
<organism evidence="8 9">
    <name type="scientific">Salana multivorans</name>
    <dbReference type="NCBI Taxonomy" id="120377"/>
    <lineage>
        <taxon>Bacteria</taxon>
        <taxon>Bacillati</taxon>
        <taxon>Actinomycetota</taxon>
        <taxon>Actinomycetes</taxon>
        <taxon>Micrococcales</taxon>
        <taxon>Beutenbergiaceae</taxon>
        <taxon>Salana</taxon>
    </lineage>
</organism>
<comment type="caution">
    <text evidence="8">The sequence shown here is derived from an EMBL/GenBank/DDBJ whole genome shotgun (WGS) entry which is preliminary data.</text>
</comment>
<feature type="binding site" evidence="5">
    <location>
        <position position="120"/>
    </location>
    <ligand>
        <name>substrate</name>
    </ligand>
</feature>
<dbReference type="Gene3D" id="3.20.20.100">
    <property type="entry name" value="NADP-dependent oxidoreductase domain"/>
    <property type="match status" value="1"/>
</dbReference>
<dbReference type="CDD" id="cd19071">
    <property type="entry name" value="AKR_AKR1-5-like"/>
    <property type="match status" value="1"/>
</dbReference>
<evidence type="ECO:0000256" key="1">
    <source>
        <dbReference type="ARBA" id="ARBA00007905"/>
    </source>
</evidence>
<dbReference type="InterPro" id="IPR036812">
    <property type="entry name" value="NAD(P)_OxRdtase_dom_sf"/>
</dbReference>
<keyword evidence="2" id="KW-0521">NADP</keyword>
<gene>
    <name evidence="8" type="ORF">EDD28_1099</name>
</gene>
<dbReference type="InterPro" id="IPR018170">
    <property type="entry name" value="Aldo/ket_reductase_CS"/>
</dbReference>
<evidence type="ECO:0000256" key="5">
    <source>
        <dbReference type="PIRSR" id="PIRSR000097-2"/>
    </source>
</evidence>
<dbReference type="RefSeq" id="WP_123739955.1">
    <property type="nucleotide sequence ID" value="NZ_RKHQ01000001.1"/>
</dbReference>
<evidence type="ECO:0000313" key="9">
    <source>
        <dbReference type="Proteomes" id="UP000275356"/>
    </source>
</evidence>
<dbReference type="InterPro" id="IPR023210">
    <property type="entry name" value="NADP_OxRdtase_dom"/>
</dbReference>
<evidence type="ECO:0000313" key="8">
    <source>
        <dbReference type="EMBL" id="ROR96514.1"/>
    </source>
</evidence>
<evidence type="ECO:0000256" key="4">
    <source>
        <dbReference type="PIRSR" id="PIRSR000097-1"/>
    </source>
</evidence>
<evidence type="ECO:0000256" key="2">
    <source>
        <dbReference type="ARBA" id="ARBA00022857"/>
    </source>
</evidence>
<dbReference type="PRINTS" id="PR00069">
    <property type="entry name" value="ALDKETRDTASE"/>
</dbReference>
<evidence type="ECO:0000256" key="6">
    <source>
        <dbReference type="PIRSR" id="PIRSR000097-3"/>
    </source>
</evidence>
<dbReference type="PROSITE" id="PS00062">
    <property type="entry name" value="ALDOKETO_REDUCTASE_2"/>
    <property type="match status" value="1"/>
</dbReference>
<name>A0A3N2DAP4_9MICO</name>
<dbReference type="PIRSF" id="PIRSF000097">
    <property type="entry name" value="AKR"/>
    <property type="match status" value="1"/>
</dbReference>
<feature type="site" description="Lowers pKa of active site Tyr" evidence="6">
    <location>
        <position position="87"/>
    </location>
</feature>
<evidence type="ECO:0000259" key="7">
    <source>
        <dbReference type="Pfam" id="PF00248"/>
    </source>
</evidence>
<proteinExistence type="inferred from homology"/>
<dbReference type="Pfam" id="PF00248">
    <property type="entry name" value="Aldo_ket_red"/>
    <property type="match status" value="1"/>
</dbReference>
<dbReference type="PANTHER" id="PTHR43827">
    <property type="entry name" value="2,5-DIKETO-D-GLUCONIC ACID REDUCTASE"/>
    <property type="match status" value="1"/>
</dbReference>
<dbReference type="GO" id="GO:0016616">
    <property type="term" value="F:oxidoreductase activity, acting on the CH-OH group of donors, NAD or NADP as acceptor"/>
    <property type="evidence" value="ECO:0007669"/>
    <property type="project" value="UniProtKB-ARBA"/>
</dbReference>
<keyword evidence="9" id="KW-1185">Reference proteome</keyword>
<dbReference type="EMBL" id="RKHQ01000001">
    <property type="protein sequence ID" value="ROR96514.1"/>
    <property type="molecule type" value="Genomic_DNA"/>
</dbReference>
<comment type="similarity">
    <text evidence="1">Belongs to the aldo/keto reductase family.</text>
</comment>
<dbReference type="PROSITE" id="PS00798">
    <property type="entry name" value="ALDOKETO_REDUCTASE_1"/>
    <property type="match status" value="1"/>
</dbReference>
<accession>A0A3N2DAP4</accession>
<dbReference type="Proteomes" id="UP000275356">
    <property type="component" value="Unassembled WGS sequence"/>
</dbReference>
<reference evidence="8 9" key="1">
    <citation type="submission" date="2018-11" db="EMBL/GenBank/DDBJ databases">
        <title>Sequencing the genomes of 1000 actinobacteria strains.</title>
        <authorList>
            <person name="Klenk H.-P."/>
        </authorList>
    </citation>
    <scope>NUCLEOTIDE SEQUENCE [LARGE SCALE GENOMIC DNA]</scope>
    <source>
        <strain evidence="8 9">DSM 13521</strain>
    </source>
</reference>
<dbReference type="OrthoDB" id="9804790at2"/>
<sequence>MTSANPTVPTIDLTHGVADAAHPVRIPQLGFGTWQIEPDEAQGVVERAIETGYRHIDTAAGYYNEREVGAGLRASGVPRDDLFVTTKLRNGDQGFENALRAFEDSRRALGVDVVDLYLIHWPVPSEDRYVETWRAFEKLLAEGAVRAIGVSNFLPEHLDRLVAETDVVPAVDQIELHPTLQQPDVVAACRRHGVVVEAYSPLGQGRDLALPVVTEIADGLGVGPGQVVLRWHLQRGHVVIPKTVTPERMRANLDVFSFELTPDQLAAIDGLEDGTVLTADPATASFTQFRS</sequence>
<dbReference type="SUPFAM" id="SSF51430">
    <property type="entry name" value="NAD(P)-linked oxidoreductase"/>
    <property type="match status" value="1"/>
</dbReference>
<dbReference type="PANTHER" id="PTHR43827:SF3">
    <property type="entry name" value="NADP-DEPENDENT OXIDOREDUCTASE DOMAIN-CONTAINING PROTEIN"/>
    <property type="match status" value="1"/>
</dbReference>
<dbReference type="FunFam" id="3.20.20.100:FF:000015">
    <property type="entry name" value="Oxidoreductase, aldo/keto reductase family"/>
    <property type="match status" value="1"/>
</dbReference>
<feature type="domain" description="NADP-dependent oxidoreductase" evidence="7">
    <location>
        <begin position="29"/>
        <end position="272"/>
    </location>
</feature>
<evidence type="ECO:0000256" key="3">
    <source>
        <dbReference type="ARBA" id="ARBA00023002"/>
    </source>
</evidence>
<dbReference type="PROSITE" id="PS00063">
    <property type="entry name" value="ALDOKETO_REDUCTASE_3"/>
    <property type="match status" value="1"/>
</dbReference>
<protein>
    <submittedName>
        <fullName evidence="8">Diketogulonate reductase-like aldo/keto reductase</fullName>
    </submittedName>
</protein>
<dbReference type="AlphaFoldDB" id="A0A3N2DAP4"/>
<dbReference type="InterPro" id="IPR020471">
    <property type="entry name" value="AKR"/>
</dbReference>